<evidence type="ECO:0000313" key="9">
    <source>
        <dbReference type="Proteomes" id="UP000593915"/>
    </source>
</evidence>
<dbReference type="PANTHER" id="PTHR30389">
    <property type="entry name" value="FUMARATE HYDRATASE-RELATED"/>
    <property type="match status" value="1"/>
</dbReference>
<reference evidence="8 9" key="1">
    <citation type="submission" date="2020-09" db="EMBL/GenBank/DDBJ databases">
        <title>Characterization of Treponema spp. from bovine digital dermatitis in Korea.</title>
        <authorList>
            <person name="Espiritu H.M."/>
            <person name="Cho Y.I."/>
            <person name="Mamuad L."/>
        </authorList>
    </citation>
    <scope>NUCLEOTIDE SEQUENCE [LARGE SCALE GENOMIC DNA]</scope>
    <source>
        <strain evidence="8 9">KS1</strain>
    </source>
</reference>
<dbReference type="GO" id="GO:0051539">
    <property type="term" value="F:4 iron, 4 sulfur cluster binding"/>
    <property type="evidence" value="ECO:0007669"/>
    <property type="project" value="UniProtKB-KW"/>
</dbReference>
<dbReference type="GO" id="GO:0004333">
    <property type="term" value="F:fumarate hydratase activity"/>
    <property type="evidence" value="ECO:0007669"/>
    <property type="project" value="UniProtKB-EC"/>
</dbReference>
<proteinExistence type="inferred from homology"/>
<accession>A0A7S6WMG7</accession>
<protein>
    <submittedName>
        <fullName evidence="8">Fumarate hydratase</fullName>
        <ecNumber evidence="8">4.2.1.2</ecNumber>
    </submittedName>
</protein>
<dbReference type="PANTHER" id="PTHR30389:SF17">
    <property type="entry name" value="L(+)-TARTRATE DEHYDRATASE SUBUNIT ALPHA-RELATED"/>
    <property type="match status" value="1"/>
</dbReference>
<evidence type="ECO:0000256" key="5">
    <source>
        <dbReference type="ARBA" id="ARBA00023014"/>
    </source>
</evidence>
<dbReference type="GeneID" id="301090528"/>
<dbReference type="InterPro" id="IPR051208">
    <property type="entry name" value="Class-I_Fumarase/Tartrate_DH"/>
</dbReference>
<dbReference type="Proteomes" id="UP000593915">
    <property type="component" value="Chromosome"/>
</dbReference>
<dbReference type="Pfam" id="PF05681">
    <property type="entry name" value="Fumerase"/>
    <property type="match status" value="1"/>
</dbReference>
<dbReference type="NCBIfam" id="NF004885">
    <property type="entry name" value="PRK06246.1"/>
    <property type="match status" value="1"/>
</dbReference>
<dbReference type="GO" id="GO:0046872">
    <property type="term" value="F:metal ion binding"/>
    <property type="evidence" value="ECO:0007669"/>
    <property type="project" value="UniProtKB-KW"/>
</dbReference>
<feature type="domain" description="Fe-S hydro-lyase tartrate dehydratase alpha-type catalytic" evidence="7">
    <location>
        <begin position="11"/>
        <end position="279"/>
    </location>
</feature>
<gene>
    <name evidence="8" type="ORF">IFE08_08120</name>
</gene>
<evidence type="ECO:0000256" key="3">
    <source>
        <dbReference type="ARBA" id="ARBA00022723"/>
    </source>
</evidence>
<keyword evidence="3" id="KW-0479">Metal-binding</keyword>
<evidence type="ECO:0000256" key="1">
    <source>
        <dbReference type="ARBA" id="ARBA00008876"/>
    </source>
</evidence>
<evidence type="ECO:0000256" key="2">
    <source>
        <dbReference type="ARBA" id="ARBA00022485"/>
    </source>
</evidence>
<comment type="similarity">
    <text evidence="1">Belongs to the class-I fumarase family.</text>
</comment>
<evidence type="ECO:0000259" key="7">
    <source>
        <dbReference type="Pfam" id="PF05681"/>
    </source>
</evidence>
<evidence type="ECO:0000313" key="8">
    <source>
        <dbReference type="EMBL" id="QOW59835.1"/>
    </source>
</evidence>
<keyword evidence="5" id="KW-0411">Iron-sulfur</keyword>
<sequence>MHIVEAKKITEEVRKMAIEAAYYLPDDVLKSLKFSREAEKWTLARDTLDQIIENAEIAKNTASPMCQDTGMAVLFVKIGQDVHIEGGYIEDAINEGVRQAYSDGYLRKSVVKDPVYNRVNTKDNTPAVVHYEIVPGDKLHIMFAAKGFGSENMSRLAMLKPSDGIEGVKKFILETVELAGPNPCPPIVVGVGIGGTVDKVTLIAKKALMRPFDVYNSDPFYADLEKEMLEKINALGIGPQGYGGKTTALRVMIETFPTHIAGLPVCVNINCHATRHKEVEL</sequence>
<dbReference type="EMBL" id="CP061839">
    <property type="protein sequence ID" value="QOW59835.1"/>
    <property type="molecule type" value="Genomic_DNA"/>
</dbReference>
<dbReference type="AlphaFoldDB" id="A0A7S6WMG7"/>
<dbReference type="NCBIfam" id="TIGR00722">
    <property type="entry name" value="ttdA_fumA_fumB"/>
    <property type="match status" value="1"/>
</dbReference>
<dbReference type="RefSeq" id="WP_020965816.1">
    <property type="nucleotide sequence ID" value="NZ_CP045670.1"/>
</dbReference>
<keyword evidence="4" id="KW-0408">Iron</keyword>
<dbReference type="EC" id="4.2.1.2" evidence="8"/>
<keyword evidence="6 8" id="KW-0456">Lyase</keyword>
<name>A0A7S6WMG7_9SPIR</name>
<organism evidence="8 9">
    <name type="scientific">Treponema pedis</name>
    <dbReference type="NCBI Taxonomy" id="409322"/>
    <lineage>
        <taxon>Bacteria</taxon>
        <taxon>Pseudomonadati</taxon>
        <taxon>Spirochaetota</taxon>
        <taxon>Spirochaetia</taxon>
        <taxon>Spirochaetales</taxon>
        <taxon>Treponemataceae</taxon>
        <taxon>Treponema</taxon>
    </lineage>
</organism>
<evidence type="ECO:0000256" key="4">
    <source>
        <dbReference type="ARBA" id="ARBA00023004"/>
    </source>
</evidence>
<evidence type="ECO:0000256" key="6">
    <source>
        <dbReference type="ARBA" id="ARBA00023239"/>
    </source>
</evidence>
<keyword evidence="2" id="KW-0004">4Fe-4S</keyword>
<dbReference type="InterPro" id="IPR004646">
    <property type="entry name" value="Fe-S_hydro-lyase_TtdA-typ_cat"/>
</dbReference>